<evidence type="ECO:0000256" key="5">
    <source>
        <dbReference type="ARBA" id="ARBA00022727"/>
    </source>
</evidence>
<accession>A0A4R7J0K7</accession>
<dbReference type="HAMAP" id="MF_00165">
    <property type="entry name" value="Thymidylate_kinase"/>
    <property type="match status" value="1"/>
</dbReference>
<dbReference type="GO" id="GO:0005524">
    <property type="term" value="F:ATP binding"/>
    <property type="evidence" value="ECO:0007669"/>
    <property type="project" value="UniProtKB-UniRule"/>
</dbReference>
<evidence type="ECO:0000256" key="1">
    <source>
        <dbReference type="ARBA" id="ARBA00009776"/>
    </source>
</evidence>
<keyword evidence="5 11" id="KW-0545">Nucleotide biosynthesis</keyword>
<dbReference type="GO" id="GO:0006235">
    <property type="term" value="P:dTTP biosynthetic process"/>
    <property type="evidence" value="ECO:0007669"/>
    <property type="project" value="UniProtKB-UniRule"/>
</dbReference>
<dbReference type="FunFam" id="3.40.50.300:FF:000225">
    <property type="entry name" value="Thymidylate kinase"/>
    <property type="match status" value="1"/>
</dbReference>
<dbReference type="PANTHER" id="PTHR10344">
    <property type="entry name" value="THYMIDYLATE KINASE"/>
    <property type="match status" value="1"/>
</dbReference>
<dbReference type="EMBL" id="SOAW01000003">
    <property type="protein sequence ID" value="TDT29906.1"/>
    <property type="molecule type" value="Genomic_DNA"/>
</dbReference>
<dbReference type="GO" id="GO:0006233">
    <property type="term" value="P:dTDP biosynthetic process"/>
    <property type="evidence" value="ECO:0007669"/>
    <property type="project" value="InterPro"/>
</dbReference>
<comment type="caution">
    <text evidence="13">The sequence shown here is derived from an EMBL/GenBank/DDBJ whole genome shotgun (WGS) entry which is preliminary data.</text>
</comment>
<dbReference type="RefSeq" id="WP_133755831.1">
    <property type="nucleotide sequence ID" value="NZ_SOAW01000003.1"/>
</dbReference>
<dbReference type="AlphaFoldDB" id="A0A4R7J0K7"/>
<evidence type="ECO:0000256" key="8">
    <source>
        <dbReference type="ARBA" id="ARBA00022840"/>
    </source>
</evidence>
<organism evidence="13 14">
    <name type="scientific">Naumannella halotolerans</name>
    <dbReference type="NCBI Taxonomy" id="993414"/>
    <lineage>
        <taxon>Bacteria</taxon>
        <taxon>Bacillati</taxon>
        <taxon>Actinomycetota</taxon>
        <taxon>Actinomycetes</taxon>
        <taxon>Propionibacteriales</taxon>
        <taxon>Propionibacteriaceae</taxon>
        <taxon>Naumannella</taxon>
    </lineage>
</organism>
<dbReference type="GO" id="GO:0006227">
    <property type="term" value="P:dUDP biosynthetic process"/>
    <property type="evidence" value="ECO:0007669"/>
    <property type="project" value="TreeGrafter"/>
</dbReference>
<evidence type="ECO:0000256" key="6">
    <source>
        <dbReference type="ARBA" id="ARBA00022741"/>
    </source>
</evidence>
<evidence type="ECO:0000256" key="11">
    <source>
        <dbReference type="HAMAP-Rule" id="MF_00165"/>
    </source>
</evidence>
<protein>
    <recommendedName>
        <fullName evidence="3 11">Thymidylate kinase</fullName>
        <ecNumber evidence="2 11">2.7.4.9</ecNumber>
    </recommendedName>
    <alternativeName>
        <fullName evidence="11">dTMP kinase</fullName>
    </alternativeName>
</protein>
<dbReference type="InterPro" id="IPR039430">
    <property type="entry name" value="Thymidylate_kin-like_dom"/>
</dbReference>
<name>A0A4R7J0K7_9ACTN</name>
<dbReference type="InterPro" id="IPR018094">
    <property type="entry name" value="Thymidylate_kinase"/>
</dbReference>
<feature type="binding site" evidence="11">
    <location>
        <begin position="10"/>
        <end position="17"/>
    </location>
    <ligand>
        <name>ATP</name>
        <dbReference type="ChEBI" id="CHEBI:30616"/>
    </ligand>
</feature>
<comment type="catalytic activity">
    <reaction evidence="9 11">
        <text>dTMP + ATP = dTDP + ADP</text>
        <dbReference type="Rhea" id="RHEA:13517"/>
        <dbReference type="ChEBI" id="CHEBI:30616"/>
        <dbReference type="ChEBI" id="CHEBI:58369"/>
        <dbReference type="ChEBI" id="CHEBI:63528"/>
        <dbReference type="ChEBI" id="CHEBI:456216"/>
        <dbReference type="EC" id="2.7.4.9"/>
    </reaction>
</comment>
<evidence type="ECO:0000256" key="3">
    <source>
        <dbReference type="ARBA" id="ARBA00017144"/>
    </source>
</evidence>
<comment type="function">
    <text evidence="10 11">Phosphorylation of dTMP to form dTDP in both de novo and salvage pathways of dTTP synthesis.</text>
</comment>
<dbReference type="PANTHER" id="PTHR10344:SF4">
    <property type="entry name" value="UMP-CMP KINASE 2, MITOCHONDRIAL"/>
    <property type="match status" value="1"/>
</dbReference>
<dbReference type="GO" id="GO:0004798">
    <property type="term" value="F:dTMP kinase activity"/>
    <property type="evidence" value="ECO:0007669"/>
    <property type="project" value="UniProtKB-UniRule"/>
</dbReference>
<proteinExistence type="inferred from homology"/>
<dbReference type="InterPro" id="IPR027417">
    <property type="entry name" value="P-loop_NTPase"/>
</dbReference>
<dbReference type="CDD" id="cd01672">
    <property type="entry name" value="TMPK"/>
    <property type="match status" value="1"/>
</dbReference>
<evidence type="ECO:0000313" key="14">
    <source>
        <dbReference type="Proteomes" id="UP000295371"/>
    </source>
</evidence>
<comment type="similarity">
    <text evidence="1 11">Belongs to the thymidylate kinase family.</text>
</comment>
<feature type="domain" description="Thymidylate kinase-like" evidence="12">
    <location>
        <begin position="8"/>
        <end position="185"/>
    </location>
</feature>
<dbReference type="Proteomes" id="UP000295371">
    <property type="component" value="Unassembled WGS sequence"/>
</dbReference>
<dbReference type="GO" id="GO:0005829">
    <property type="term" value="C:cytosol"/>
    <property type="evidence" value="ECO:0007669"/>
    <property type="project" value="TreeGrafter"/>
</dbReference>
<evidence type="ECO:0000259" key="12">
    <source>
        <dbReference type="Pfam" id="PF02223"/>
    </source>
</evidence>
<evidence type="ECO:0000256" key="7">
    <source>
        <dbReference type="ARBA" id="ARBA00022777"/>
    </source>
</evidence>
<evidence type="ECO:0000256" key="9">
    <source>
        <dbReference type="ARBA" id="ARBA00048743"/>
    </source>
</evidence>
<keyword evidence="4 11" id="KW-0808">Transferase</keyword>
<dbReference type="SUPFAM" id="SSF52540">
    <property type="entry name" value="P-loop containing nucleoside triphosphate hydrolases"/>
    <property type="match status" value="1"/>
</dbReference>
<sequence length="211" mass="22409">MSGLFVVFEGGDGVGKSTQQRLLAERLTEAGIAQLTTRQPGGTPAGATIRSILLDPATGDLAPKAEALLYAADKAQHVHEVVRPALARGEVVVCDRYVDSLLAYQGAGRVLSSSEVAEISDWATDGLLPDLTVLLDLDPVRGVADIVAKDRIEAAGADFHQRVREGFLSLAGADPGRYLVLPARDDRSAIAGVVWRRVRELLSERPGNFGS</sequence>
<reference evidence="13 14" key="1">
    <citation type="submission" date="2019-03" db="EMBL/GenBank/DDBJ databases">
        <title>Genomic Encyclopedia of Archaeal and Bacterial Type Strains, Phase II (KMG-II): from individual species to whole genera.</title>
        <authorList>
            <person name="Goeker M."/>
        </authorList>
    </citation>
    <scope>NUCLEOTIDE SEQUENCE [LARGE SCALE GENOMIC DNA]</scope>
    <source>
        <strain evidence="13 14">DSM 24323</strain>
    </source>
</reference>
<evidence type="ECO:0000256" key="4">
    <source>
        <dbReference type="ARBA" id="ARBA00022679"/>
    </source>
</evidence>
<dbReference type="Gene3D" id="3.40.50.300">
    <property type="entry name" value="P-loop containing nucleotide triphosphate hydrolases"/>
    <property type="match status" value="1"/>
</dbReference>
<dbReference type="NCBIfam" id="TIGR00041">
    <property type="entry name" value="DTMP_kinase"/>
    <property type="match status" value="1"/>
</dbReference>
<evidence type="ECO:0000256" key="10">
    <source>
        <dbReference type="ARBA" id="ARBA00057735"/>
    </source>
</evidence>
<dbReference type="EC" id="2.7.4.9" evidence="2 11"/>
<gene>
    <name evidence="11" type="primary">tmk</name>
    <name evidence="13" type="ORF">CLV29_2928</name>
</gene>
<dbReference type="Pfam" id="PF02223">
    <property type="entry name" value="Thymidylate_kin"/>
    <property type="match status" value="1"/>
</dbReference>
<keyword evidence="7 11" id="KW-0418">Kinase</keyword>
<keyword evidence="14" id="KW-1185">Reference proteome</keyword>
<evidence type="ECO:0000256" key="2">
    <source>
        <dbReference type="ARBA" id="ARBA00012980"/>
    </source>
</evidence>
<evidence type="ECO:0000313" key="13">
    <source>
        <dbReference type="EMBL" id="TDT29906.1"/>
    </source>
</evidence>
<dbReference type="OrthoDB" id="9774907at2"/>
<keyword evidence="6 11" id="KW-0547">Nucleotide-binding</keyword>
<keyword evidence="8 11" id="KW-0067">ATP-binding</keyword>